<dbReference type="RefSeq" id="WP_352064988.1">
    <property type="nucleotide sequence ID" value="NZ_JBEPAZ010000037.1"/>
</dbReference>
<protein>
    <submittedName>
        <fullName evidence="1">Uncharacterized protein</fullName>
    </submittedName>
</protein>
<evidence type="ECO:0000313" key="1">
    <source>
        <dbReference type="EMBL" id="MER6432153.1"/>
    </source>
</evidence>
<reference evidence="1 2" key="1">
    <citation type="submission" date="2024-06" db="EMBL/GenBank/DDBJ databases">
        <title>The Natural Products Discovery Center: Release of the First 8490 Sequenced Strains for Exploring Actinobacteria Biosynthetic Diversity.</title>
        <authorList>
            <person name="Kalkreuter E."/>
            <person name="Kautsar S.A."/>
            <person name="Yang D."/>
            <person name="Bader C.D."/>
            <person name="Teijaro C.N."/>
            <person name="Fluegel L."/>
            <person name="Davis C.M."/>
            <person name="Simpson J.R."/>
            <person name="Lauterbach L."/>
            <person name="Steele A.D."/>
            <person name="Gui C."/>
            <person name="Meng S."/>
            <person name="Li G."/>
            <person name="Viehrig K."/>
            <person name="Ye F."/>
            <person name="Su P."/>
            <person name="Kiefer A.F."/>
            <person name="Nichols A."/>
            <person name="Cepeda A.J."/>
            <person name="Yan W."/>
            <person name="Fan B."/>
            <person name="Jiang Y."/>
            <person name="Adhikari A."/>
            <person name="Zheng C.-J."/>
            <person name="Schuster L."/>
            <person name="Cowan T.M."/>
            <person name="Smanski M.J."/>
            <person name="Chevrette M.G."/>
            <person name="De Carvalho L.P.S."/>
            <person name="Shen B."/>
        </authorList>
    </citation>
    <scope>NUCLEOTIDE SEQUENCE [LARGE SCALE GENOMIC DNA]</scope>
    <source>
        <strain evidence="1 2">NPDC001166</strain>
    </source>
</reference>
<proteinExistence type="predicted"/>
<keyword evidence="2" id="KW-1185">Reference proteome</keyword>
<organism evidence="1 2">
    <name type="scientific">Streptomyces sp. 900105245</name>
    <dbReference type="NCBI Taxonomy" id="3154379"/>
    <lineage>
        <taxon>Bacteria</taxon>
        <taxon>Bacillati</taxon>
        <taxon>Actinomycetota</taxon>
        <taxon>Actinomycetes</taxon>
        <taxon>Kitasatosporales</taxon>
        <taxon>Streptomycetaceae</taxon>
        <taxon>Streptomyces</taxon>
    </lineage>
</organism>
<comment type="caution">
    <text evidence="1">The sequence shown here is derived from an EMBL/GenBank/DDBJ whole genome shotgun (WGS) entry which is preliminary data.</text>
</comment>
<sequence>MAGIPELAKAFSESTAATWPGTGAVIEPLLEGIEATAYTAASPTGPTVVAVSHTTFDSQAELALVPAEVVVDADDVCVSTIEATASRALAALGHSSGPAQIRMRISPAGPRVITITTHLTDPLAAMLIEQVTGTDLICEAGHQARGRTSMSISNESRLGATAVPFLQGPDASHMMPRHAAKHLRVTPYATLQQYPAAHRVGPLQRGGHLLVSGTDYPQCIARLRSGVAAVVHPPLSA</sequence>
<name>A0ABV1UEM1_9ACTN</name>
<gene>
    <name evidence="1" type="ORF">ABT272_31195</name>
</gene>
<dbReference type="Proteomes" id="UP001470023">
    <property type="component" value="Unassembled WGS sequence"/>
</dbReference>
<evidence type="ECO:0000313" key="2">
    <source>
        <dbReference type="Proteomes" id="UP001470023"/>
    </source>
</evidence>
<accession>A0ABV1UEM1</accession>
<dbReference type="EMBL" id="JBEPAZ010000037">
    <property type="protein sequence ID" value="MER6432153.1"/>
    <property type="molecule type" value="Genomic_DNA"/>
</dbReference>
<dbReference type="Gene3D" id="3.30.470.20">
    <property type="entry name" value="ATP-grasp fold, B domain"/>
    <property type="match status" value="1"/>
</dbReference>